<feature type="binding site" evidence="6">
    <location>
        <position position="135"/>
    </location>
    <ligand>
        <name>S-adenosyl-L-methionine</name>
        <dbReference type="ChEBI" id="CHEBI:59789"/>
    </ligand>
</feature>
<comment type="function">
    <text evidence="6">Specifically methylates the N4 position of cytidine in position 1402 (C1402) of 16S rRNA.</text>
</comment>
<gene>
    <name evidence="7" type="primary">mraW</name>
    <name evidence="6" type="synonym">rsmH</name>
    <name evidence="7" type="ORF">COV24_05040</name>
</gene>
<comment type="catalytic activity">
    <reaction evidence="6">
        <text>cytidine(1402) in 16S rRNA + S-adenosyl-L-methionine = N(4)-methylcytidine(1402) in 16S rRNA + S-adenosyl-L-homocysteine + H(+)</text>
        <dbReference type="Rhea" id="RHEA:42928"/>
        <dbReference type="Rhea" id="RHEA-COMP:10286"/>
        <dbReference type="Rhea" id="RHEA-COMP:10287"/>
        <dbReference type="ChEBI" id="CHEBI:15378"/>
        <dbReference type="ChEBI" id="CHEBI:57856"/>
        <dbReference type="ChEBI" id="CHEBI:59789"/>
        <dbReference type="ChEBI" id="CHEBI:74506"/>
        <dbReference type="ChEBI" id="CHEBI:82748"/>
        <dbReference type="EC" id="2.1.1.199"/>
    </reaction>
</comment>
<feature type="binding site" evidence="6">
    <location>
        <position position="128"/>
    </location>
    <ligand>
        <name>S-adenosyl-L-methionine</name>
        <dbReference type="ChEBI" id="CHEBI:59789"/>
    </ligand>
</feature>
<dbReference type="GO" id="GO:0070475">
    <property type="term" value="P:rRNA base methylation"/>
    <property type="evidence" value="ECO:0007669"/>
    <property type="project" value="UniProtKB-UniRule"/>
</dbReference>
<dbReference type="Proteomes" id="UP000230214">
    <property type="component" value="Unassembled WGS sequence"/>
</dbReference>
<organism evidence="7 8">
    <name type="scientific">candidate division WWE3 bacterium CG10_big_fil_rev_8_21_14_0_10_32_10</name>
    <dbReference type="NCBI Taxonomy" id="1975090"/>
    <lineage>
        <taxon>Bacteria</taxon>
        <taxon>Katanobacteria</taxon>
    </lineage>
</organism>
<dbReference type="EMBL" id="PCXU01000044">
    <property type="protein sequence ID" value="PIR42991.1"/>
    <property type="molecule type" value="Genomic_DNA"/>
</dbReference>
<comment type="caution">
    <text evidence="7">The sequence shown here is derived from an EMBL/GenBank/DDBJ whole genome shotgun (WGS) entry which is preliminary data.</text>
</comment>
<keyword evidence="4 6" id="KW-0808">Transferase</keyword>
<evidence type="ECO:0000256" key="6">
    <source>
        <dbReference type="HAMAP-Rule" id="MF_01007"/>
    </source>
</evidence>
<dbReference type="SUPFAM" id="SSF81799">
    <property type="entry name" value="Putative methyltransferase TM0872, insert domain"/>
    <property type="match status" value="1"/>
</dbReference>
<keyword evidence="6" id="KW-0963">Cytoplasm</keyword>
<dbReference type="HAMAP" id="MF_01007">
    <property type="entry name" value="16SrRNA_methyltr_H"/>
    <property type="match status" value="1"/>
</dbReference>
<dbReference type="SUPFAM" id="SSF53335">
    <property type="entry name" value="S-adenosyl-L-methionine-dependent methyltransferases"/>
    <property type="match status" value="1"/>
</dbReference>
<keyword evidence="5 6" id="KW-0949">S-adenosyl-L-methionine</keyword>
<sequence>MNKEMYGESKTNDAVLHVPVLLSEVLESFKNVKYWILDLTIGRGGHFFELLKFHNNLIGFDADIDCVNYIRSTLVNLGYISYKKIDKKIEILKKGENKKVILVNANFVELKNVLSELRVEKVSGILADLGINMIQLKNSKRGFSFKNKTDILDMRLNTKKGFRALDLLNGLSKNELTLLLKNLGEVRGASRIAENIINYRKYKSINSVEDLLKASKIDKFYNKKNIHPATQLFMALRIAVNKEHINLKVLLDSTLEYIKKGAVFSIITFHSLEEKVVYKFLKNEALNYEVYTANEKELRTNKSSRSAKLFVIKI</sequence>
<evidence type="ECO:0000256" key="5">
    <source>
        <dbReference type="ARBA" id="ARBA00022691"/>
    </source>
</evidence>
<dbReference type="Gene3D" id="1.10.150.170">
    <property type="entry name" value="Putative methyltransferase TM0872, insert domain"/>
    <property type="match status" value="1"/>
</dbReference>
<dbReference type="NCBIfam" id="TIGR00006">
    <property type="entry name" value="16S rRNA (cytosine(1402)-N(4))-methyltransferase RsmH"/>
    <property type="match status" value="1"/>
</dbReference>
<name>A0A2H0R8Y3_UNCKA</name>
<dbReference type="GO" id="GO:0005737">
    <property type="term" value="C:cytoplasm"/>
    <property type="evidence" value="ECO:0007669"/>
    <property type="project" value="UniProtKB-SubCell"/>
</dbReference>
<keyword evidence="2 6" id="KW-0698">rRNA processing</keyword>
<comment type="similarity">
    <text evidence="1 6">Belongs to the methyltransferase superfamily. RsmH family.</text>
</comment>
<dbReference type="InterPro" id="IPR029063">
    <property type="entry name" value="SAM-dependent_MTases_sf"/>
</dbReference>
<evidence type="ECO:0000256" key="3">
    <source>
        <dbReference type="ARBA" id="ARBA00022603"/>
    </source>
</evidence>
<accession>A0A2H0R8Y3</accession>
<feature type="binding site" evidence="6">
    <location>
        <position position="61"/>
    </location>
    <ligand>
        <name>S-adenosyl-L-methionine</name>
        <dbReference type="ChEBI" id="CHEBI:59789"/>
    </ligand>
</feature>
<dbReference type="InterPro" id="IPR023397">
    <property type="entry name" value="SAM-dep_MeTrfase_MraW_recog"/>
</dbReference>
<comment type="subcellular location">
    <subcellularLocation>
        <location evidence="6">Cytoplasm</location>
    </subcellularLocation>
</comment>
<dbReference type="Gene3D" id="3.40.50.150">
    <property type="entry name" value="Vaccinia Virus protein VP39"/>
    <property type="match status" value="1"/>
</dbReference>
<evidence type="ECO:0000313" key="8">
    <source>
        <dbReference type="Proteomes" id="UP000230214"/>
    </source>
</evidence>
<dbReference type="PANTHER" id="PTHR11265:SF0">
    <property type="entry name" value="12S RRNA N4-METHYLCYTIDINE METHYLTRANSFERASE"/>
    <property type="match status" value="1"/>
</dbReference>
<dbReference type="InterPro" id="IPR002903">
    <property type="entry name" value="RsmH"/>
</dbReference>
<feature type="binding site" evidence="6">
    <location>
        <position position="107"/>
    </location>
    <ligand>
        <name>S-adenosyl-L-methionine</name>
        <dbReference type="ChEBI" id="CHEBI:59789"/>
    </ligand>
</feature>
<dbReference type="PIRSF" id="PIRSF004486">
    <property type="entry name" value="MraW"/>
    <property type="match status" value="1"/>
</dbReference>
<dbReference type="GO" id="GO:0071424">
    <property type="term" value="F:rRNA (cytosine-N4-)-methyltransferase activity"/>
    <property type="evidence" value="ECO:0007669"/>
    <property type="project" value="UniProtKB-UniRule"/>
</dbReference>
<dbReference type="EC" id="2.1.1.199" evidence="6"/>
<keyword evidence="3 6" id="KW-0489">Methyltransferase</keyword>
<dbReference type="Pfam" id="PF01795">
    <property type="entry name" value="Methyltransf_5"/>
    <property type="match status" value="1"/>
</dbReference>
<feature type="binding site" evidence="6">
    <location>
        <begin position="44"/>
        <end position="46"/>
    </location>
    <ligand>
        <name>S-adenosyl-L-methionine</name>
        <dbReference type="ChEBI" id="CHEBI:59789"/>
    </ligand>
</feature>
<dbReference type="AlphaFoldDB" id="A0A2H0R8Y3"/>
<proteinExistence type="inferred from homology"/>
<protein>
    <recommendedName>
        <fullName evidence="6">Ribosomal RNA small subunit methyltransferase H</fullName>
        <ecNumber evidence="6">2.1.1.199</ecNumber>
    </recommendedName>
    <alternativeName>
        <fullName evidence="6">16S rRNA m(4)C1402 methyltransferase</fullName>
    </alternativeName>
    <alternativeName>
        <fullName evidence="6">rRNA (cytosine-N(4)-)-methyltransferase RsmH</fullName>
    </alternativeName>
</protein>
<reference evidence="7 8" key="1">
    <citation type="submission" date="2017-09" db="EMBL/GenBank/DDBJ databases">
        <title>Depth-based differentiation of microbial function through sediment-hosted aquifers and enrichment of novel symbionts in the deep terrestrial subsurface.</title>
        <authorList>
            <person name="Probst A.J."/>
            <person name="Ladd B."/>
            <person name="Jarett J.K."/>
            <person name="Geller-Mcgrath D.E."/>
            <person name="Sieber C.M."/>
            <person name="Emerson J.B."/>
            <person name="Anantharaman K."/>
            <person name="Thomas B.C."/>
            <person name="Malmstrom R."/>
            <person name="Stieglmeier M."/>
            <person name="Klingl A."/>
            <person name="Woyke T."/>
            <person name="Ryan C.M."/>
            <person name="Banfield J.F."/>
        </authorList>
    </citation>
    <scope>NUCLEOTIDE SEQUENCE [LARGE SCALE GENOMIC DNA]</scope>
    <source>
        <strain evidence="7">CG10_big_fil_rev_8_21_14_0_10_32_10</strain>
    </source>
</reference>
<dbReference type="PANTHER" id="PTHR11265">
    <property type="entry name" value="S-ADENOSYL-METHYLTRANSFERASE MRAW"/>
    <property type="match status" value="1"/>
</dbReference>
<evidence type="ECO:0000256" key="1">
    <source>
        <dbReference type="ARBA" id="ARBA00010396"/>
    </source>
</evidence>
<evidence type="ECO:0000313" key="7">
    <source>
        <dbReference type="EMBL" id="PIR42991.1"/>
    </source>
</evidence>
<evidence type="ECO:0000256" key="2">
    <source>
        <dbReference type="ARBA" id="ARBA00022552"/>
    </source>
</evidence>
<evidence type="ECO:0000256" key="4">
    <source>
        <dbReference type="ARBA" id="ARBA00022679"/>
    </source>
</evidence>